<accession>A0A4R6J7G1</accession>
<reference evidence="1 2" key="1">
    <citation type="submission" date="2019-03" db="EMBL/GenBank/DDBJ databases">
        <title>Sequencing the genomes of 1000 actinobacteria strains.</title>
        <authorList>
            <person name="Klenk H.-P."/>
        </authorList>
    </citation>
    <scope>NUCLEOTIDE SEQUENCE [LARGE SCALE GENOMIC DNA]</scope>
    <source>
        <strain evidence="1 2">DSM 43805</strain>
    </source>
</reference>
<evidence type="ECO:0000313" key="2">
    <source>
        <dbReference type="Proteomes" id="UP000294901"/>
    </source>
</evidence>
<dbReference type="EMBL" id="SNWR01000002">
    <property type="protein sequence ID" value="TDO31077.1"/>
    <property type="molecule type" value="Genomic_DNA"/>
</dbReference>
<dbReference type="RefSeq" id="WP_133877242.1">
    <property type="nucleotide sequence ID" value="NZ_BOMD01000119.1"/>
</dbReference>
<proteinExistence type="predicted"/>
<sequence>MSDEQGVVEGRAVLDLSHLTSADELAAITRISAVGAVVLPEALAGAYAGIPVSEVGATVFVPDGLRARVHVGTMVVGGDAVGSAGEVLVVVGVLLITGPVTGEMPSRISVVGSVFAPSGSEAALGRVFGGGVGTITYYRYEEGRSAPHIKMLSGQVRLTGAALANHGGDPSDILVAAGQAVITGEVGTIGYAQIFAAGQLIAPVAAQAELESRLDAQGQTLWYRSADPRVLHDDVELGPDYFRLLDHPVSLIALGDLTIGAGVTAELLRDNVADIVALGDVYAPAGAVPAVQVLATDLYGRIRVADGPRG</sequence>
<organism evidence="1 2">
    <name type="scientific">Paractinoplanes brasiliensis</name>
    <dbReference type="NCBI Taxonomy" id="52695"/>
    <lineage>
        <taxon>Bacteria</taxon>
        <taxon>Bacillati</taxon>
        <taxon>Actinomycetota</taxon>
        <taxon>Actinomycetes</taxon>
        <taxon>Micromonosporales</taxon>
        <taxon>Micromonosporaceae</taxon>
        <taxon>Paractinoplanes</taxon>
    </lineage>
</organism>
<dbReference type="OrthoDB" id="194599at2"/>
<keyword evidence="2" id="KW-1185">Reference proteome</keyword>
<evidence type="ECO:0000313" key="1">
    <source>
        <dbReference type="EMBL" id="TDO31077.1"/>
    </source>
</evidence>
<protein>
    <submittedName>
        <fullName evidence="1">Uncharacterized protein</fullName>
    </submittedName>
</protein>
<comment type="caution">
    <text evidence="1">The sequence shown here is derived from an EMBL/GenBank/DDBJ whole genome shotgun (WGS) entry which is preliminary data.</text>
</comment>
<name>A0A4R6J7G1_9ACTN</name>
<gene>
    <name evidence="1" type="ORF">C8E87_6487</name>
</gene>
<dbReference type="Proteomes" id="UP000294901">
    <property type="component" value="Unassembled WGS sequence"/>
</dbReference>
<dbReference type="AlphaFoldDB" id="A0A4R6J7G1"/>